<feature type="transmembrane region" description="Helical" evidence="8">
    <location>
        <begin position="28"/>
        <end position="48"/>
    </location>
</feature>
<feature type="transmembrane region" description="Helical" evidence="8">
    <location>
        <begin position="266"/>
        <end position="287"/>
    </location>
</feature>
<dbReference type="GO" id="GO:0004601">
    <property type="term" value="F:peroxidase activity"/>
    <property type="evidence" value="ECO:0007669"/>
    <property type="project" value="UniProtKB-KW"/>
</dbReference>
<dbReference type="OrthoDB" id="313456at2759"/>
<dbReference type="InterPro" id="IPR000326">
    <property type="entry name" value="PAP2/HPO"/>
</dbReference>
<feature type="domain" description="Phosphatidic acid phosphatase type 2/haloperoxidase" evidence="9">
    <location>
        <begin position="27"/>
        <end position="181"/>
    </location>
</feature>
<dbReference type="GO" id="GO:0042392">
    <property type="term" value="F:sphingosine-1-phosphate phosphatase activity"/>
    <property type="evidence" value="ECO:0007669"/>
    <property type="project" value="TreeGrafter"/>
</dbReference>
<dbReference type="PANTHER" id="PTHR14969:SF28">
    <property type="entry name" value="DIHYDROSPHINGOSINE 1-PHOSPHATE PHOSPHATASE LCB3-RELATED"/>
    <property type="match status" value="1"/>
</dbReference>
<evidence type="ECO:0000256" key="5">
    <source>
        <dbReference type="ARBA" id="ARBA00022989"/>
    </source>
</evidence>
<protein>
    <submittedName>
        <fullName evidence="10">Phosphatidic acid phosphatase type 2/haloperoxidase</fullName>
    </submittedName>
</protein>
<evidence type="ECO:0000259" key="9">
    <source>
        <dbReference type="SMART" id="SM00014"/>
    </source>
</evidence>
<dbReference type="OMA" id="WTCISIL"/>
<evidence type="ECO:0000256" key="2">
    <source>
        <dbReference type="ARBA" id="ARBA00022692"/>
    </source>
</evidence>
<dbReference type="PANTHER" id="PTHR14969">
    <property type="entry name" value="SPHINGOSINE-1-PHOSPHATE PHOSPHOHYDROLASE"/>
    <property type="match status" value="1"/>
</dbReference>
<sequence length="398" mass="46536">MSLLGYEGPVIGILLIFYLIFPNKIHTLCVISYIGFIGYMMTFLKLIYHDPRPYWSYDTINGYGCDGGFGKPSGHAFTSVVIFYFLIDGILKKQFQKTYSSSELIDFIQNKNENNEQLPFTQNINEFNTQLQGLSQFSWPFYVYLLLIILIGFSRIYLGVHSYNQVILGWLYGVFFVCLYFELAQKRYEKIMAKYIYKCFKSTQDYVKHLSIVTGIYVFIIFVTVIAFYRVDNSISEEQMVIWLEKIATCKDNMDLSITKIAQNKIFLDSGSISISYSLLITTMLTMGEYTPEDFQNNWSSLRISKKLLRFLIIVLVVGVPFLVMHYVYLTVTNIYFLYALKSIFTFNLVMFCFIKVVPYALAKLNLDIKGDLFRFLPEQSFFNCRLKYQDFLSNDYL</sequence>
<dbReference type="GO" id="GO:0005789">
    <property type="term" value="C:endoplasmic reticulum membrane"/>
    <property type="evidence" value="ECO:0007669"/>
    <property type="project" value="UniProtKB-SubCell"/>
</dbReference>
<keyword evidence="3" id="KW-0378">Hydrolase</keyword>
<dbReference type="AlphaFoldDB" id="A0A0V0R5V6"/>
<keyword evidence="6 8" id="KW-0472">Membrane</keyword>
<keyword evidence="10" id="KW-0575">Peroxidase</keyword>
<keyword evidence="5 8" id="KW-1133">Transmembrane helix</keyword>
<accession>A0A0V0R5V6</accession>
<feature type="transmembrane region" description="Helical" evidence="8">
    <location>
        <begin position="73"/>
        <end position="91"/>
    </location>
</feature>
<evidence type="ECO:0000256" key="7">
    <source>
        <dbReference type="ARBA" id="ARBA00038324"/>
    </source>
</evidence>
<evidence type="ECO:0000256" key="1">
    <source>
        <dbReference type="ARBA" id="ARBA00004477"/>
    </source>
</evidence>
<keyword evidence="2 8" id="KW-0812">Transmembrane</keyword>
<evidence type="ECO:0000313" key="10">
    <source>
        <dbReference type="EMBL" id="KRX09560.1"/>
    </source>
</evidence>
<feature type="transmembrane region" description="Helical" evidence="8">
    <location>
        <begin position="206"/>
        <end position="229"/>
    </location>
</feature>
<dbReference type="Proteomes" id="UP000054937">
    <property type="component" value="Unassembled WGS sequence"/>
</dbReference>
<evidence type="ECO:0000256" key="8">
    <source>
        <dbReference type="SAM" id="Phobius"/>
    </source>
</evidence>
<comment type="similarity">
    <text evidence="7">Belongs to the type 2 lipid phosphate phosphatase family.</text>
</comment>
<dbReference type="SUPFAM" id="SSF48317">
    <property type="entry name" value="Acid phosphatase/Vanadium-dependent haloperoxidase"/>
    <property type="match status" value="1"/>
</dbReference>
<evidence type="ECO:0000256" key="4">
    <source>
        <dbReference type="ARBA" id="ARBA00022824"/>
    </source>
</evidence>
<keyword evidence="10" id="KW-0560">Oxidoreductase</keyword>
<feature type="transmembrane region" description="Helical" evidence="8">
    <location>
        <begin position="141"/>
        <end position="160"/>
    </location>
</feature>
<dbReference type="Pfam" id="PF01569">
    <property type="entry name" value="PAP2"/>
    <property type="match status" value="1"/>
</dbReference>
<feature type="transmembrane region" description="Helical" evidence="8">
    <location>
        <begin position="308"/>
        <end position="329"/>
    </location>
</feature>
<gene>
    <name evidence="10" type="ORF">PPERSA_12303</name>
</gene>
<dbReference type="SMART" id="SM00014">
    <property type="entry name" value="acidPPc"/>
    <property type="match status" value="1"/>
</dbReference>
<comment type="subcellular location">
    <subcellularLocation>
        <location evidence="1">Endoplasmic reticulum membrane</location>
        <topology evidence="1">Multi-pass membrane protein</topology>
    </subcellularLocation>
</comment>
<keyword evidence="11" id="KW-1185">Reference proteome</keyword>
<dbReference type="Gene3D" id="1.20.144.10">
    <property type="entry name" value="Phosphatidic acid phosphatase type 2/haloperoxidase"/>
    <property type="match status" value="1"/>
</dbReference>
<proteinExistence type="inferred from homology"/>
<evidence type="ECO:0000256" key="6">
    <source>
        <dbReference type="ARBA" id="ARBA00023136"/>
    </source>
</evidence>
<evidence type="ECO:0000256" key="3">
    <source>
        <dbReference type="ARBA" id="ARBA00022801"/>
    </source>
</evidence>
<feature type="transmembrane region" description="Helical" evidence="8">
    <location>
        <begin position="6"/>
        <end position="21"/>
    </location>
</feature>
<dbReference type="EMBL" id="LDAU01000048">
    <property type="protein sequence ID" value="KRX09560.1"/>
    <property type="molecule type" value="Genomic_DNA"/>
</dbReference>
<feature type="transmembrane region" description="Helical" evidence="8">
    <location>
        <begin position="166"/>
        <end position="185"/>
    </location>
</feature>
<name>A0A0V0R5V6_PSEPJ</name>
<evidence type="ECO:0000313" key="11">
    <source>
        <dbReference type="Proteomes" id="UP000054937"/>
    </source>
</evidence>
<dbReference type="InParanoid" id="A0A0V0R5V6"/>
<comment type="caution">
    <text evidence="10">The sequence shown here is derived from an EMBL/GenBank/DDBJ whole genome shotgun (WGS) entry which is preliminary data.</text>
</comment>
<keyword evidence="4" id="KW-0256">Endoplasmic reticulum</keyword>
<dbReference type="InterPro" id="IPR036938">
    <property type="entry name" value="PAP2/HPO_sf"/>
</dbReference>
<organism evidence="10 11">
    <name type="scientific">Pseudocohnilembus persalinus</name>
    <name type="common">Ciliate</name>
    <dbReference type="NCBI Taxonomy" id="266149"/>
    <lineage>
        <taxon>Eukaryota</taxon>
        <taxon>Sar</taxon>
        <taxon>Alveolata</taxon>
        <taxon>Ciliophora</taxon>
        <taxon>Intramacronucleata</taxon>
        <taxon>Oligohymenophorea</taxon>
        <taxon>Scuticociliatia</taxon>
        <taxon>Philasterida</taxon>
        <taxon>Pseudocohnilembidae</taxon>
        <taxon>Pseudocohnilembus</taxon>
    </lineage>
</organism>
<reference evidence="10 11" key="1">
    <citation type="journal article" date="2015" name="Sci. Rep.">
        <title>Genome of the facultative scuticociliatosis pathogen Pseudocohnilembus persalinus provides insight into its virulence through horizontal gene transfer.</title>
        <authorList>
            <person name="Xiong J."/>
            <person name="Wang G."/>
            <person name="Cheng J."/>
            <person name="Tian M."/>
            <person name="Pan X."/>
            <person name="Warren A."/>
            <person name="Jiang C."/>
            <person name="Yuan D."/>
            <person name="Miao W."/>
        </authorList>
    </citation>
    <scope>NUCLEOTIDE SEQUENCE [LARGE SCALE GENOMIC DNA]</scope>
    <source>
        <strain evidence="10">36N120E</strain>
    </source>
</reference>
<feature type="transmembrane region" description="Helical" evidence="8">
    <location>
        <begin position="335"/>
        <end position="355"/>
    </location>
</feature>